<comment type="pathway">
    <text evidence="1">Cofactor biosynthesis; tetrahydrofolate biosynthesis; 2-amino-4-hydroxy-6-hydroxymethyl-7,8-dihydropteridine diphosphate from 7,8-dihydroneopterin triphosphate: step 4/4.</text>
</comment>
<dbReference type="Pfam" id="PF01973">
    <property type="entry name" value="MptE-like"/>
    <property type="match status" value="1"/>
</dbReference>
<dbReference type="EMBL" id="CP101873">
    <property type="protein sequence ID" value="WMT08371.1"/>
    <property type="molecule type" value="Genomic_DNA"/>
</dbReference>
<comment type="cofactor">
    <cofactor evidence="1">
        <name>Mg(2+)</name>
        <dbReference type="ChEBI" id="CHEBI:18420"/>
    </cofactor>
</comment>
<comment type="catalytic activity">
    <reaction evidence="1">
        <text>6-hydroxymethyl-7,8-dihydropterin + ATP = (7,8-dihydropterin-6-yl)methyl diphosphate + AMP + H(+)</text>
        <dbReference type="Rhea" id="RHEA:11412"/>
        <dbReference type="ChEBI" id="CHEBI:15378"/>
        <dbReference type="ChEBI" id="CHEBI:30616"/>
        <dbReference type="ChEBI" id="CHEBI:44841"/>
        <dbReference type="ChEBI" id="CHEBI:72950"/>
        <dbReference type="ChEBI" id="CHEBI:456215"/>
        <dbReference type="EC" id="2.7.6.3"/>
    </reaction>
</comment>
<dbReference type="GeneID" id="84216372"/>
<keyword evidence="1" id="KW-0418">Kinase</keyword>
<dbReference type="GO" id="GO:0000287">
    <property type="term" value="F:magnesium ion binding"/>
    <property type="evidence" value="ECO:0007669"/>
    <property type="project" value="UniProtKB-UniRule"/>
</dbReference>
<comment type="function">
    <text evidence="1">Catalyzes the transfer of diphosphate from ATP to 6-hydroxymethyl-7,8-dihydropterin (6-HMD), leading to 6-hydroxymethyl-7,8-dihydropterin diphosphate (6-HMDP).</text>
</comment>
<proteinExistence type="inferred from homology"/>
<dbReference type="GO" id="GO:0046654">
    <property type="term" value="P:tetrahydrofolate biosynthetic process"/>
    <property type="evidence" value="ECO:0007669"/>
    <property type="project" value="UniProtKB-UniRule"/>
</dbReference>
<dbReference type="AlphaFoldDB" id="A0AAF0PBZ9"/>
<evidence type="ECO:0000256" key="1">
    <source>
        <dbReference type="HAMAP-Rule" id="MF_02131"/>
    </source>
</evidence>
<evidence type="ECO:0000313" key="5">
    <source>
        <dbReference type="Proteomes" id="UP001224926"/>
    </source>
</evidence>
<keyword evidence="1" id="KW-0808">Transferase</keyword>
<dbReference type="Proteomes" id="UP001224926">
    <property type="component" value="Chromosome"/>
</dbReference>
<keyword evidence="1" id="KW-0460">Magnesium</keyword>
<dbReference type="PANTHER" id="PTHR39648:SF1">
    <property type="entry name" value="6-HYDROXYMETHYL-7,8-DIHYDROPTERIN PYROPHOSPHOKINASE"/>
    <property type="match status" value="1"/>
</dbReference>
<dbReference type="InterPro" id="IPR002826">
    <property type="entry name" value="MptE-like"/>
</dbReference>
<dbReference type="GO" id="GO:0003848">
    <property type="term" value="F:2-amino-4-hydroxy-6-hydroxymethyldihydropteridine diphosphokinase activity"/>
    <property type="evidence" value="ECO:0007669"/>
    <property type="project" value="UniProtKB-UniRule"/>
</dbReference>
<protein>
    <recommendedName>
        <fullName evidence="1">6-hydroxymethyl-7,8-dihydropterin pyrophosphokinase</fullName>
        <shortName evidence="1">HPPK</shortName>
        <ecNumber evidence="1">2.7.6.3</ecNumber>
    </recommendedName>
    <alternativeName>
        <fullName evidence="1">2-amino-4-hydroxy-6-hydroxymethyldihydropteridine pyrophosphokinase</fullName>
    </alternativeName>
    <alternativeName>
        <fullName evidence="1">6-hydroxymethyl-7,8-dihydropterin diphosphokinase</fullName>
        <shortName evidence="1">6-HMPDK</shortName>
    </alternativeName>
    <alternativeName>
        <fullName evidence="1">7,8-dihydro-6-hydroxymethylpterin diphosphokinase</fullName>
    </alternativeName>
    <alternativeName>
        <fullName evidence="1">7,8-dihydro-6-hydroxymethylpterin pyrophosphokinase</fullName>
        <shortName evidence="1">PPPK</shortName>
    </alternativeName>
</protein>
<dbReference type="HAMAP" id="MF_02131">
    <property type="entry name" value="HMPDK_arch"/>
    <property type="match status" value="1"/>
</dbReference>
<dbReference type="EC" id="2.7.6.3" evidence="1"/>
<comment type="similarity">
    <text evidence="1">Belongs to the archaeal 6-HMPDK family.</text>
</comment>
<accession>A0AAF0PBZ9</accession>
<keyword evidence="1" id="KW-0067">ATP-binding</keyword>
<dbReference type="EMBL" id="CP101873">
    <property type="protein sequence ID" value="WMT07739.1"/>
    <property type="molecule type" value="Genomic_DNA"/>
</dbReference>
<dbReference type="RefSeq" id="WP_049964164.1">
    <property type="nucleotide sequence ID" value="NZ_CP101873.1"/>
</dbReference>
<feature type="domain" description="6-hydroxymethylpterin diphosphokinase MptE-like" evidence="2">
    <location>
        <begin position="49"/>
        <end position="185"/>
    </location>
</feature>
<reference evidence="3 5" key="1">
    <citation type="submission" date="2022-07" db="EMBL/GenBank/DDBJ databases">
        <title>Two temperate virus in Haloterrigena jeotgali A29.</title>
        <authorList>
            <person name="Deng X."/>
        </authorList>
    </citation>
    <scope>NUCLEOTIDE SEQUENCE [LARGE SCALE GENOMIC DNA]</scope>
    <source>
        <strain evidence="3 5">A29</strain>
    </source>
</reference>
<organism evidence="3 5">
    <name type="scientific">Natrinema thermotolerans</name>
    <dbReference type="NCBI Taxonomy" id="121872"/>
    <lineage>
        <taxon>Archaea</taxon>
        <taxon>Methanobacteriati</taxon>
        <taxon>Methanobacteriota</taxon>
        <taxon>Stenosarchaea group</taxon>
        <taxon>Halobacteria</taxon>
        <taxon>Halobacteriales</taxon>
        <taxon>Natrialbaceae</taxon>
        <taxon>Natrinema</taxon>
    </lineage>
</organism>
<keyword evidence="1" id="KW-0547">Nucleotide-binding</keyword>
<dbReference type="InterPro" id="IPR027510">
    <property type="entry name" value="HMPDK_MptE"/>
</dbReference>
<keyword evidence="1" id="KW-0289">Folate biosynthesis</keyword>
<dbReference type="GO" id="GO:0005524">
    <property type="term" value="F:ATP binding"/>
    <property type="evidence" value="ECO:0007669"/>
    <property type="project" value="UniProtKB-UniRule"/>
</dbReference>
<evidence type="ECO:0000313" key="3">
    <source>
        <dbReference type="EMBL" id="WMT07739.1"/>
    </source>
</evidence>
<sequence length="235" mass="25502">MEFDEWEPVYEAILEDFGYGRAGDERGRDLLESLLETSFEPTALPIGPDATVAIAGAGPSLTDDRSLERAREADVVLAASTAVDTLASCGIDADCMVTDLDKNPETVERLTHQGVPVAVHGHGDNREAIREVVPNCDHASIVPTTQAAPTGPVRNFGGFTDGDRAAFLADHLGAADLVFVGWDFDDPAVDDVKSHKLEWAERLLYWLEGRRGDRFGVLDGRRDDIETASLPIDSR</sequence>
<dbReference type="GO" id="GO:0046656">
    <property type="term" value="P:folic acid biosynthetic process"/>
    <property type="evidence" value="ECO:0007669"/>
    <property type="project" value="UniProtKB-KW"/>
</dbReference>
<dbReference type="GO" id="GO:0016301">
    <property type="term" value="F:kinase activity"/>
    <property type="evidence" value="ECO:0007669"/>
    <property type="project" value="UniProtKB-KW"/>
</dbReference>
<evidence type="ECO:0000259" key="2">
    <source>
        <dbReference type="Pfam" id="PF01973"/>
    </source>
</evidence>
<dbReference type="GeneID" id="39864843"/>
<keyword evidence="5" id="KW-1185">Reference proteome</keyword>
<dbReference type="PANTHER" id="PTHR39648">
    <property type="entry name" value="6-HYDROXYMETHYL-7,8-DIHYDROPTERIN PYROPHOSPHOKINASE"/>
    <property type="match status" value="1"/>
</dbReference>
<name>A0AAF0PBZ9_9EURY</name>
<gene>
    <name evidence="1" type="primary">mptE</name>
    <name evidence="4" type="ORF">NP511_01775</name>
    <name evidence="3" type="ORF">NP511_20490</name>
</gene>
<evidence type="ECO:0000313" key="4">
    <source>
        <dbReference type="EMBL" id="WMT08371.1"/>
    </source>
</evidence>